<dbReference type="Pfam" id="PF00126">
    <property type="entry name" value="HTH_1"/>
    <property type="match status" value="1"/>
</dbReference>
<dbReference type="Gene3D" id="1.10.10.10">
    <property type="entry name" value="Winged helix-like DNA-binding domain superfamily/Winged helix DNA-binding domain"/>
    <property type="match status" value="1"/>
</dbReference>
<dbReference type="RefSeq" id="WP_028353722.1">
    <property type="nucleotide sequence ID" value="NZ_NEVT01000002.1"/>
</dbReference>
<evidence type="ECO:0000256" key="4">
    <source>
        <dbReference type="ARBA" id="ARBA00023163"/>
    </source>
</evidence>
<evidence type="ECO:0000313" key="6">
    <source>
        <dbReference type="EMBL" id="OZI82453.1"/>
    </source>
</evidence>
<dbReference type="PANTHER" id="PTHR30126:SF40">
    <property type="entry name" value="HTH-TYPE TRANSCRIPTIONAL REGULATOR GLTR"/>
    <property type="match status" value="1"/>
</dbReference>
<evidence type="ECO:0000256" key="2">
    <source>
        <dbReference type="ARBA" id="ARBA00023015"/>
    </source>
</evidence>
<name>A0A261W9K1_9BORD</name>
<dbReference type="InterPro" id="IPR000847">
    <property type="entry name" value="LysR_HTH_N"/>
</dbReference>
<dbReference type="SUPFAM" id="SSF46785">
    <property type="entry name" value="Winged helix' DNA-binding domain"/>
    <property type="match status" value="1"/>
</dbReference>
<dbReference type="InterPro" id="IPR036390">
    <property type="entry name" value="WH_DNA-bd_sf"/>
</dbReference>
<reference evidence="7" key="1">
    <citation type="submission" date="2017-05" db="EMBL/GenBank/DDBJ databases">
        <title>Complete and WGS of Bordetella genogroups.</title>
        <authorList>
            <person name="Spilker T."/>
            <person name="Lipuma J."/>
        </authorList>
    </citation>
    <scope>NUCLEOTIDE SEQUENCE [LARGE SCALE GENOMIC DNA]</scope>
    <source>
        <strain evidence="7">AU8256</strain>
    </source>
</reference>
<comment type="caution">
    <text evidence="6">The sequence shown here is derived from an EMBL/GenBank/DDBJ whole genome shotgun (WGS) entry which is preliminary data.</text>
</comment>
<proteinExistence type="inferred from homology"/>
<keyword evidence="2" id="KW-0805">Transcription regulation</keyword>
<sequence>MRNLDLDALQIFKAVAERGGVARAAAHLNRVQSNVSTRLRQLEAALGTTLFQRHNRRLVLSAQGRLLLDYADRLLRLSDEARAALQEGAPRGTLRLGTMESTAAARLPPIVAAYHAAWPQVSMELVSGTSAALVNQVLAGDIEAAFVAEPYADDGLQAMPAFTETLAVISPLTGPPLDSARALRGATLIAFSAGCSYRRILEAWLAREGIAPGRVMDFASYHAIVACVAAGAGVAIVPRSVLGVLRAEGTVRVSALPPPFVEARTMLAWRRGHQSPALDALRAELLAQTRPQAGAAVPQNR</sequence>
<comment type="similarity">
    <text evidence="1">Belongs to the LysR transcriptional regulatory family.</text>
</comment>
<keyword evidence="4" id="KW-0804">Transcription</keyword>
<protein>
    <submittedName>
        <fullName evidence="6">LysR family transcriptional regulator</fullName>
    </submittedName>
</protein>
<feature type="domain" description="HTH lysR-type" evidence="5">
    <location>
        <begin position="4"/>
        <end position="61"/>
    </location>
</feature>
<dbReference type="PANTHER" id="PTHR30126">
    <property type="entry name" value="HTH-TYPE TRANSCRIPTIONAL REGULATOR"/>
    <property type="match status" value="1"/>
</dbReference>
<organism evidence="6 7">
    <name type="scientific">Bordetella genomosp. 2</name>
    <dbReference type="NCBI Taxonomy" id="1983456"/>
    <lineage>
        <taxon>Bacteria</taxon>
        <taxon>Pseudomonadati</taxon>
        <taxon>Pseudomonadota</taxon>
        <taxon>Betaproteobacteria</taxon>
        <taxon>Burkholderiales</taxon>
        <taxon>Alcaligenaceae</taxon>
        <taxon>Bordetella</taxon>
    </lineage>
</organism>
<evidence type="ECO:0000256" key="1">
    <source>
        <dbReference type="ARBA" id="ARBA00009437"/>
    </source>
</evidence>
<dbReference type="GO" id="GO:0000976">
    <property type="term" value="F:transcription cis-regulatory region binding"/>
    <property type="evidence" value="ECO:0007669"/>
    <property type="project" value="TreeGrafter"/>
</dbReference>
<dbReference type="EMBL" id="NEVT01000002">
    <property type="protein sequence ID" value="OZI82453.1"/>
    <property type="molecule type" value="Genomic_DNA"/>
</dbReference>
<evidence type="ECO:0000259" key="5">
    <source>
        <dbReference type="PROSITE" id="PS50931"/>
    </source>
</evidence>
<evidence type="ECO:0000313" key="7">
    <source>
        <dbReference type="Proteomes" id="UP000215633"/>
    </source>
</evidence>
<dbReference type="AlphaFoldDB" id="A0A261W9K1"/>
<gene>
    <name evidence="6" type="ORF">CAL24_00810</name>
</gene>
<dbReference type="InterPro" id="IPR005119">
    <property type="entry name" value="LysR_subst-bd"/>
</dbReference>
<dbReference type="Gene3D" id="3.40.190.290">
    <property type="match status" value="1"/>
</dbReference>
<dbReference type="PROSITE" id="PS50931">
    <property type="entry name" value="HTH_LYSR"/>
    <property type="match status" value="1"/>
</dbReference>
<accession>A0A261W9K1</accession>
<keyword evidence="3" id="KW-0238">DNA-binding</keyword>
<dbReference type="Pfam" id="PF03466">
    <property type="entry name" value="LysR_substrate"/>
    <property type="match status" value="1"/>
</dbReference>
<dbReference type="Proteomes" id="UP000215633">
    <property type="component" value="Unassembled WGS sequence"/>
</dbReference>
<dbReference type="InterPro" id="IPR036388">
    <property type="entry name" value="WH-like_DNA-bd_sf"/>
</dbReference>
<dbReference type="FunFam" id="1.10.10.10:FF:000001">
    <property type="entry name" value="LysR family transcriptional regulator"/>
    <property type="match status" value="1"/>
</dbReference>
<dbReference type="CDD" id="cd08442">
    <property type="entry name" value="PBP2_YofA_SoxR_like"/>
    <property type="match status" value="1"/>
</dbReference>
<dbReference type="GO" id="GO:0003700">
    <property type="term" value="F:DNA-binding transcription factor activity"/>
    <property type="evidence" value="ECO:0007669"/>
    <property type="project" value="InterPro"/>
</dbReference>
<keyword evidence="7" id="KW-1185">Reference proteome</keyword>
<dbReference type="SUPFAM" id="SSF53850">
    <property type="entry name" value="Periplasmic binding protein-like II"/>
    <property type="match status" value="1"/>
</dbReference>
<evidence type="ECO:0000256" key="3">
    <source>
        <dbReference type="ARBA" id="ARBA00023125"/>
    </source>
</evidence>